<accession>A0ABD4KVR2</accession>
<gene>
    <name evidence="1" type="ORF">EAY07_26620</name>
</gene>
<dbReference type="AlphaFoldDB" id="A0ABD4KVR2"/>
<evidence type="ECO:0000313" key="1">
    <source>
        <dbReference type="EMBL" id="MBF4275510.1"/>
    </source>
</evidence>
<dbReference type="Proteomes" id="UP000722957">
    <property type="component" value="Unassembled WGS sequence"/>
</dbReference>
<evidence type="ECO:0000313" key="2">
    <source>
        <dbReference type="Proteomes" id="UP000722957"/>
    </source>
</evidence>
<feature type="non-terminal residue" evidence="1">
    <location>
        <position position="1"/>
    </location>
</feature>
<protein>
    <submittedName>
        <fullName evidence="1">Uncharacterized protein</fullName>
    </submittedName>
</protein>
<proteinExistence type="predicted"/>
<dbReference type="EMBL" id="RDOM01001291">
    <property type="protein sequence ID" value="MBF4275510.1"/>
    <property type="molecule type" value="Genomic_DNA"/>
</dbReference>
<sequence>NLKIDCLVRREITDPDKLQYAKDMGFPDYYLGIDYIGAKKAGKRIHWLAPSTYPVIEMILERVKELTNKQRALLIYYRESDFTYFLPDAIRELPEDEVESRELVGHV</sequence>
<organism evidence="1 2">
    <name type="scientific">Vibrio anguillarum</name>
    <name type="common">Listonella anguillarum</name>
    <dbReference type="NCBI Taxonomy" id="55601"/>
    <lineage>
        <taxon>Bacteria</taxon>
        <taxon>Pseudomonadati</taxon>
        <taxon>Pseudomonadota</taxon>
        <taxon>Gammaproteobacteria</taxon>
        <taxon>Vibrionales</taxon>
        <taxon>Vibrionaceae</taxon>
        <taxon>Vibrio</taxon>
    </lineage>
</organism>
<reference evidence="1 2" key="1">
    <citation type="journal article" date="2021" name="PeerJ">
        <title>Analysis of 44 Vibrio anguillarum genomes reveals high genetic diversity.</title>
        <authorList>
            <person name="Hansen M.J."/>
            <person name="Dalsgaard I."/>
        </authorList>
    </citation>
    <scope>NUCLEOTIDE SEQUENCE [LARGE SCALE GENOMIC DNA]</scope>
    <source>
        <strain evidence="1 2">17-16730-2A</strain>
    </source>
</reference>
<name>A0ABD4KVR2_VIBAN</name>
<comment type="caution">
    <text evidence="1">The sequence shown here is derived from an EMBL/GenBank/DDBJ whole genome shotgun (WGS) entry which is preliminary data.</text>
</comment>
<feature type="non-terminal residue" evidence="1">
    <location>
        <position position="107"/>
    </location>
</feature>